<name>A0A432YZI7_9GAMM</name>
<organism evidence="3 4">
    <name type="scientific">Pseudidiomarina sediminum</name>
    <dbReference type="NCBI Taxonomy" id="431675"/>
    <lineage>
        <taxon>Bacteria</taxon>
        <taxon>Pseudomonadati</taxon>
        <taxon>Pseudomonadota</taxon>
        <taxon>Gammaproteobacteria</taxon>
        <taxon>Alteromonadales</taxon>
        <taxon>Idiomarinaceae</taxon>
        <taxon>Pseudidiomarina</taxon>
    </lineage>
</organism>
<dbReference type="AlphaFoldDB" id="A0A432YZI7"/>
<feature type="signal peptide" evidence="2">
    <location>
        <begin position="1"/>
        <end position="21"/>
    </location>
</feature>
<evidence type="ECO:0000313" key="4">
    <source>
        <dbReference type="Proteomes" id="UP000287022"/>
    </source>
</evidence>
<dbReference type="PROSITE" id="PS51257">
    <property type="entry name" value="PROKAR_LIPOPROTEIN"/>
    <property type="match status" value="1"/>
</dbReference>
<feature type="chain" id="PRO_5019148079" description="Tetratricopeptide repeat protein" evidence="2">
    <location>
        <begin position="22"/>
        <end position="154"/>
    </location>
</feature>
<evidence type="ECO:0000256" key="1">
    <source>
        <dbReference type="PROSITE-ProRule" id="PRU00339"/>
    </source>
</evidence>
<dbReference type="STRING" id="1122124.GCA_000423165_02338"/>
<dbReference type="RefSeq" id="WP_026861027.1">
    <property type="nucleotide sequence ID" value="NZ_PIQE01000005.1"/>
</dbReference>
<keyword evidence="2" id="KW-0732">Signal</keyword>
<keyword evidence="1" id="KW-0802">TPR repeat</keyword>
<accession>A0A432YZI7</accession>
<dbReference type="EMBL" id="PIQE01000005">
    <property type="protein sequence ID" value="RUO69343.1"/>
    <property type="molecule type" value="Genomic_DNA"/>
</dbReference>
<sequence>MKCFSLLIAVFVLTLTGCRLTPPMAHLDGMTEQQRNIAIRAYQQGDFHTAQGIFLKLTAPTIADAQSICFLAAIYYRQHEYQAALNAFSECQQHYPQRHEVWLNAAATHIRIATELLLAGKSYQHNAAITDDYQAFLQALLRLQGMAAVEARQL</sequence>
<evidence type="ECO:0000256" key="2">
    <source>
        <dbReference type="SAM" id="SignalP"/>
    </source>
</evidence>
<protein>
    <recommendedName>
        <fullName evidence="5">Tetratricopeptide repeat protein</fullName>
    </recommendedName>
</protein>
<reference evidence="4" key="1">
    <citation type="journal article" date="2018" name="Front. Microbiol.">
        <title>Genome-Based Analysis Reveals the Taxonomy and Diversity of the Family Idiomarinaceae.</title>
        <authorList>
            <person name="Liu Y."/>
            <person name="Lai Q."/>
            <person name="Shao Z."/>
        </authorList>
    </citation>
    <scope>NUCLEOTIDE SEQUENCE [LARGE SCALE GENOMIC DNA]</scope>
    <source>
        <strain evidence="4">c121</strain>
    </source>
</reference>
<dbReference type="PROSITE" id="PS50005">
    <property type="entry name" value="TPR"/>
    <property type="match status" value="1"/>
</dbReference>
<dbReference type="InterPro" id="IPR019734">
    <property type="entry name" value="TPR_rpt"/>
</dbReference>
<dbReference type="Gene3D" id="1.25.40.10">
    <property type="entry name" value="Tetratricopeptide repeat domain"/>
    <property type="match status" value="1"/>
</dbReference>
<evidence type="ECO:0008006" key="5">
    <source>
        <dbReference type="Google" id="ProtNLM"/>
    </source>
</evidence>
<keyword evidence="4" id="KW-1185">Reference proteome</keyword>
<comment type="caution">
    <text evidence="3">The sequence shown here is derived from an EMBL/GenBank/DDBJ whole genome shotgun (WGS) entry which is preliminary data.</text>
</comment>
<proteinExistence type="predicted"/>
<gene>
    <name evidence="3" type="ORF">CWI80_11910</name>
</gene>
<dbReference type="Proteomes" id="UP000287022">
    <property type="component" value="Unassembled WGS sequence"/>
</dbReference>
<feature type="repeat" description="TPR" evidence="1">
    <location>
        <begin position="65"/>
        <end position="98"/>
    </location>
</feature>
<dbReference type="InterPro" id="IPR011990">
    <property type="entry name" value="TPR-like_helical_dom_sf"/>
</dbReference>
<evidence type="ECO:0000313" key="3">
    <source>
        <dbReference type="EMBL" id="RUO69343.1"/>
    </source>
</evidence>
<dbReference type="SUPFAM" id="SSF48452">
    <property type="entry name" value="TPR-like"/>
    <property type="match status" value="1"/>
</dbReference>